<dbReference type="InterPro" id="IPR056008">
    <property type="entry name" value="DUF7586"/>
</dbReference>
<dbReference type="InterPro" id="IPR012338">
    <property type="entry name" value="Beta-lactam/transpept-like"/>
</dbReference>
<dbReference type="Pfam" id="PF00144">
    <property type="entry name" value="Beta-lactamase"/>
    <property type="match status" value="1"/>
</dbReference>
<organism evidence="3 4">
    <name type="scientific">Nonomuraea soli</name>
    <dbReference type="NCBI Taxonomy" id="1032476"/>
    <lineage>
        <taxon>Bacteria</taxon>
        <taxon>Bacillati</taxon>
        <taxon>Actinomycetota</taxon>
        <taxon>Actinomycetes</taxon>
        <taxon>Streptosporangiales</taxon>
        <taxon>Streptosporangiaceae</taxon>
        <taxon>Nonomuraea</taxon>
    </lineage>
</organism>
<dbReference type="PANTHER" id="PTHR46825:SF7">
    <property type="entry name" value="D-ALANYL-D-ALANINE CARBOXYPEPTIDASE"/>
    <property type="match status" value="1"/>
</dbReference>
<keyword evidence="4" id="KW-1185">Reference proteome</keyword>
<evidence type="ECO:0000313" key="3">
    <source>
        <dbReference type="EMBL" id="MBA2890355.1"/>
    </source>
</evidence>
<gene>
    <name evidence="3" type="ORF">HNR30_001696</name>
</gene>
<evidence type="ECO:0000259" key="1">
    <source>
        <dbReference type="Pfam" id="PF00144"/>
    </source>
</evidence>
<dbReference type="EMBL" id="JACDUR010000002">
    <property type="protein sequence ID" value="MBA2890355.1"/>
    <property type="molecule type" value="Genomic_DNA"/>
</dbReference>
<sequence>MGNAAARECERLVRRLQADERVPAVAAAVVRADRPGWEFGLNAGPHEQFRIGSVTKTFTAVLVMQLRDEGLLRLDDPLGAHLDVPSHGDLTVRDLLSHTAGLQREPYGQVWDAIDVPAGERLIAELDKAEAVLAPGDRWHYSNLAYALLGHLVAAKRGTTWERALAERLLEPLGLADTTVLPRPPFTQGYLVDAYTDAVRPEPHFDTAGLAPAAQMWSTAGDMARWALFLADPDPAVLAPQTAREMARPQAFVDWNRAWGLGISVQRQDDGRTHAGHGGAMPGFLAGVVYDAANRIGAAVLGSSSNADGVPALPHRLIAVSLEHDPVDIAPWTPGEAAPAEYASVLGPWWSEGHRFAFHWSGGRLEMRVPGMKTTVFAPEGADLLRATEGREVGERLELVRDGDGRVTGMRWATYRFTRDLLTSDENL</sequence>
<dbReference type="InterPro" id="IPR001466">
    <property type="entry name" value="Beta-lactam-related"/>
</dbReference>
<accession>A0A7W0CFS8</accession>
<dbReference type="SUPFAM" id="SSF56601">
    <property type="entry name" value="beta-lactamase/transpeptidase-like"/>
    <property type="match status" value="1"/>
</dbReference>
<dbReference type="AlphaFoldDB" id="A0A7W0CFS8"/>
<reference evidence="3 4" key="1">
    <citation type="submission" date="2020-07" db="EMBL/GenBank/DDBJ databases">
        <title>Genomic Encyclopedia of Type Strains, Phase IV (KMG-IV): sequencing the most valuable type-strain genomes for metagenomic binning, comparative biology and taxonomic classification.</title>
        <authorList>
            <person name="Goeker M."/>
        </authorList>
    </citation>
    <scope>NUCLEOTIDE SEQUENCE [LARGE SCALE GENOMIC DNA]</scope>
    <source>
        <strain evidence="3 4">DSM 45533</strain>
    </source>
</reference>
<protein>
    <submittedName>
        <fullName evidence="3">CubicO group peptidase (Beta-lactamase class C family)</fullName>
    </submittedName>
</protein>
<feature type="domain" description="Beta-lactamase-related" evidence="1">
    <location>
        <begin position="10"/>
        <end position="307"/>
    </location>
</feature>
<dbReference type="Pfam" id="PF24491">
    <property type="entry name" value="DUF7586"/>
    <property type="match status" value="1"/>
</dbReference>
<proteinExistence type="predicted"/>
<dbReference type="Proteomes" id="UP000530928">
    <property type="component" value="Unassembled WGS sequence"/>
</dbReference>
<dbReference type="InterPro" id="IPR050491">
    <property type="entry name" value="AmpC-like"/>
</dbReference>
<name>A0A7W0CFS8_9ACTN</name>
<dbReference type="Gene3D" id="3.40.710.10">
    <property type="entry name" value="DD-peptidase/beta-lactamase superfamily"/>
    <property type="match status" value="1"/>
</dbReference>
<evidence type="ECO:0000259" key="2">
    <source>
        <dbReference type="Pfam" id="PF24491"/>
    </source>
</evidence>
<dbReference type="PANTHER" id="PTHR46825">
    <property type="entry name" value="D-ALANYL-D-ALANINE-CARBOXYPEPTIDASE/ENDOPEPTIDASE AMPH"/>
    <property type="match status" value="1"/>
</dbReference>
<comment type="caution">
    <text evidence="3">The sequence shown here is derived from an EMBL/GenBank/DDBJ whole genome shotgun (WGS) entry which is preliminary data.</text>
</comment>
<dbReference type="RefSeq" id="WP_181609184.1">
    <property type="nucleotide sequence ID" value="NZ_BAABAM010000006.1"/>
</dbReference>
<evidence type="ECO:0000313" key="4">
    <source>
        <dbReference type="Proteomes" id="UP000530928"/>
    </source>
</evidence>
<feature type="domain" description="DUF7586" evidence="2">
    <location>
        <begin position="339"/>
        <end position="419"/>
    </location>
</feature>